<feature type="active site" description="Proton donor" evidence="8">
    <location>
        <position position="598"/>
    </location>
</feature>
<dbReference type="EMBL" id="MDGM01000003">
    <property type="protein sequence ID" value="PIB26449.1"/>
    <property type="molecule type" value="Genomic_DNA"/>
</dbReference>
<feature type="active site" description="Nucleophile" evidence="8">
    <location>
        <position position="594"/>
    </location>
</feature>
<comment type="similarity">
    <text evidence="1">Belongs to the glycosyl hydrolase 16 family.</text>
</comment>
<dbReference type="PANTHER" id="PTHR31062">
    <property type="entry name" value="XYLOGLUCAN ENDOTRANSGLUCOSYLASE/HYDROLASE PROTEIN 8-RELATED"/>
    <property type="match status" value="1"/>
</dbReference>
<protein>
    <recommendedName>
        <fullName evidence="2">Beta-glucanase</fullName>
    </recommendedName>
    <alternativeName>
        <fullName evidence="7">1,3-1,4-beta-D-glucan 4-glucanohydrolase</fullName>
    </alternativeName>
    <alternativeName>
        <fullName evidence="6">Endo-beta-1,3-1,4 glucanase</fullName>
    </alternativeName>
    <alternativeName>
        <fullName evidence="5">Lichenase</fullName>
    </alternativeName>
</protein>
<comment type="caution">
    <text evidence="11">The sequence shown here is derived from an EMBL/GenBank/DDBJ whole genome shotgun (WGS) entry which is preliminary data.</text>
</comment>
<evidence type="ECO:0000313" key="12">
    <source>
        <dbReference type="Proteomes" id="UP000231516"/>
    </source>
</evidence>
<dbReference type="CDD" id="cd06532">
    <property type="entry name" value="Glyco_transf_25"/>
    <property type="match status" value="1"/>
</dbReference>
<evidence type="ECO:0000256" key="3">
    <source>
        <dbReference type="ARBA" id="ARBA00022801"/>
    </source>
</evidence>
<dbReference type="Pfam" id="PF00722">
    <property type="entry name" value="Glyco_hydro_16"/>
    <property type="match status" value="1"/>
</dbReference>
<dbReference type="InterPro" id="IPR000757">
    <property type="entry name" value="Beta-glucanase-like"/>
</dbReference>
<proteinExistence type="inferred from homology"/>
<feature type="domain" description="GH16" evidence="10">
    <location>
        <begin position="478"/>
        <end position="709"/>
    </location>
</feature>
<dbReference type="GO" id="GO:0005975">
    <property type="term" value="P:carbohydrate metabolic process"/>
    <property type="evidence" value="ECO:0007669"/>
    <property type="project" value="InterPro"/>
</dbReference>
<dbReference type="InterPro" id="IPR013320">
    <property type="entry name" value="ConA-like_dom_sf"/>
</dbReference>
<dbReference type="AlphaFoldDB" id="A0A2G5KB95"/>
<dbReference type="InterPro" id="IPR027417">
    <property type="entry name" value="P-loop_NTPase"/>
</dbReference>
<accession>A0A2G5KB95</accession>
<evidence type="ECO:0000256" key="5">
    <source>
        <dbReference type="ARBA" id="ARBA00029722"/>
    </source>
</evidence>
<evidence type="ECO:0000259" key="10">
    <source>
        <dbReference type="PROSITE" id="PS51762"/>
    </source>
</evidence>
<dbReference type="Pfam" id="PF01755">
    <property type="entry name" value="Glyco_transf_25"/>
    <property type="match status" value="1"/>
</dbReference>
<evidence type="ECO:0000256" key="4">
    <source>
        <dbReference type="ARBA" id="ARBA00023295"/>
    </source>
</evidence>
<dbReference type="PROSITE" id="PS51762">
    <property type="entry name" value="GH16_2"/>
    <property type="match status" value="1"/>
</dbReference>
<reference evidence="11 12" key="1">
    <citation type="submission" date="2016-08" db="EMBL/GenBank/DDBJ databases">
        <title>Draft genome of Amylibacter sp. strain 4G11.</title>
        <authorList>
            <person name="Wong S.-K."/>
            <person name="Hamasaki K."/>
            <person name="Yoshizawa S."/>
        </authorList>
    </citation>
    <scope>NUCLEOTIDE SEQUENCE [LARGE SCALE GENOMIC DNA]</scope>
    <source>
        <strain evidence="11 12">4G11</strain>
    </source>
</reference>
<keyword evidence="12" id="KW-1185">Reference proteome</keyword>
<dbReference type="Gene3D" id="3.40.50.300">
    <property type="entry name" value="P-loop containing nucleotide triphosphate hydrolases"/>
    <property type="match status" value="1"/>
</dbReference>
<evidence type="ECO:0000256" key="2">
    <source>
        <dbReference type="ARBA" id="ARBA00014569"/>
    </source>
</evidence>
<keyword evidence="4" id="KW-0326">Glycosidase</keyword>
<dbReference type="Gene3D" id="2.60.120.200">
    <property type="match status" value="1"/>
</dbReference>
<feature type="region of interest" description="Disordered" evidence="9">
    <location>
        <begin position="487"/>
        <end position="506"/>
    </location>
</feature>
<evidence type="ECO:0000313" key="11">
    <source>
        <dbReference type="EMBL" id="PIB26449.1"/>
    </source>
</evidence>
<dbReference type="OrthoDB" id="9809583at2"/>
<evidence type="ECO:0000256" key="9">
    <source>
        <dbReference type="SAM" id="MobiDB-lite"/>
    </source>
</evidence>
<name>A0A2G5KB95_9RHOB</name>
<evidence type="ECO:0000256" key="6">
    <source>
        <dbReference type="ARBA" id="ARBA00029771"/>
    </source>
</evidence>
<dbReference type="PRINTS" id="PR00737">
    <property type="entry name" value="GLHYDRLASE16"/>
</dbReference>
<dbReference type="SUPFAM" id="SSF49899">
    <property type="entry name" value="Concanavalin A-like lectins/glucanases"/>
    <property type="match status" value="1"/>
</dbReference>
<dbReference type="InterPro" id="IPR044791">
    <property type="entry name" value="Beta-glucanase/XTH"/>
</dbReference>
<dbReference type="RefSeq" id="WP_099591269.1">
    <property type="nucleotide sequence ID" value="NZ_MDGM01000003.1"/>
</dbReference>
<evidence type="ECO:0000256" key="8">
    <source>
        <dbReference type="PIRSR" id="PIRSR608264-1"/>
    </source>
</evidence>
<dbReference type="InterPro" id="IPR002654">
    <property type="entry name" value="Glyco_trans_25"/>
</dbReference>
<evidence type="ECO:0000256" key="7">
    <source>
        <dbReference type="ARBA" id="ARBA00031665"/>
    </source>
</evidence>
<keyword evidence="3" id="KW-0378">Hydrolase</keyword>
<dbReference type="InterPro" id="IPR008264">
    <property type="entry name" value="Beta_glucanase"/>
</dbReference>
<sequence length="742" mass="83856">MNLARKQLAILRLAIRLGHGFRKFLPKQRARAFGHQRSLAVKTVEKIYIINLNREPGRWSRMKKELRRIQDAFGYDLLSLSERCTAVDARDFLQDPTKSGDVDPFYTLAEQLFVEPQPMTLPTNFELEAPIRMSRAEVAVARSHIDVWRRIAQGEEEHVLILEDDVWFHTSFARHFDQAWNDILTNSERYNGFDILYVSYMEATNGAPKSFVSENVFKPERGLWYLSGYVLSRQGAKKLLGLLPCRGPVDLWINHQFGEMKVYATKCPIVRQRTDTASTNSYSVLPSLTKIGAINSEGAALFSAFPSQVPVFSFGPANSGISSLAMALSMLGYRCCSDLDALPNEEMKQLCSGSSDRVFDAYVNIGCLEPMVGDLRMKYPDAKFIITVCRNSRSGRSIQDILANLDGADVIEFDTENVNAWRILCEHLRCVPPFCAFPRLEDLGKRHLVEAGNEPSVSHEQALPKWDSSPWVVENDSRRWSGIQIDPQTETGKKDNASIDDSSDQFNLTTWSPRSDTFTGNLALFRPENVTRLGVEGVTLQVKREELRVREYSAGAITSDAEYLYGKFEATFQASDVPGVITGFFLHRNSPHQEIDIEIAGNAPNRLIVNVFYNPGDDGAKFDYGYRGSPRHIELGFDASKGMHHYAIEWTPHEILWTVDDRLVHRRVLWNPTPIPHLPMKLHCNTWPTRSPKLAGQLALQRLPTKTSVLSIQVHQCRQILLKKETETLKNSTLSANCGASK</sequence>
<organism evidence="11 12">
    <name type="scientific">Paramylibacter kogurei</name>
    <dbReference type="NCBI Taxonomy" id="1889778"/>
    <lineage>
        <taxon>Bacteria</taxon>
        <taxon>Pseudomonadati</taxon>
        <taxon>Pseudomonadota</taxon>
        <taxon>Alphaproteobacteria</taxon>
        <taxon>Rhodobacterales</taxon>
        <taxon>Paracoccaceae</taxon>
        <taxon>Paramylibacter</taxon>
    </lineage>
</organism>
<dbReference type="GO" id="GO:0004553">
    <property type="term" value="F:hydrolase activity, hydrolyzing O-glycosyl compounds"/>
    <property type="evidence" value="ECO:0007669"/>
    <property type="project" value="InterPro"/>
</dbReference>
<evidence type="ECO:0000256" key="1">
    <source>
        <dbReference type="ARBA" id="ARBA00006865"/>
    </source>
</evidence>
<dbReference type="Proteomes" id="UP000231516">
    <property type="component" value="Unassembled WGS sequence"/>
</dbReference>
<gene>
    <name evidence="11" type="ORF">BFP76_11035</name>
</gene>